<evidence type="ECO:0000313" key="2">
    <source>
        <dbReference type="EMBL" id="MQL71684.1"/>
    </source>
</evidence>
<organism evidence="2 3">
    <name type="scientific">Colocasia esculenta</name>
    <name type="common">Wild taro</name>
    <name type="synonym">Arum esculentum</name>
    <dbReference type="NCBI Taxonomy" id="4460"/>
    <lineage>
        <taxon>Eukaryota</taxon>
        <taxon>Viridiplantae</taxon>
        <taxon>Streptophyta</taxon>
        <taxon>Embryophyta</taxon>
        <taxon>Tracheophyta</taxon>
        <taxon>Spermatophyta</taxon>
        <taxon>Magnoliopsida</taxon>
        <taxon>Liliopsida</taxon>
        <taxon>Araceae</taxon>
        <taxon>Aroideae</taxon>
        <taxon>Colocasieae</taxon>
        <taxon>Colocasia</taxon>
    </lineage>
</organism>
<accession>A0A843TQE5</accession>
<proteinExistence type="predicted"/>
<dbReference type="EMBL" id="NMUH01000106">
    <property type="protein sequence ID" value="MQL71684.1"/>
    <property type="molecule type" value="Genomic_DNA"/>
</dbReference>
<feature type="region of interest" description="Disordered" evidence="1">
    <location>
        <begin position="1"/>
        <end position="69"/>
    </location>
</feature>
<gene>
    <name evidence="2" type="ORF">Taro_003982</name>
</gene>
<sequence>MDVGAGKPDNARKASETFPVVVGGRGGGGKRGEDGEGESISLLASGGGGKGSLATGRRQRSTKRKVRWNDRHGSSLVEVLEFQPSSARDDPEDPVGSMFGITMCCVDLSYPCATPD</sequence>
<dbReference type="Proteomes" id="UP000652761">
    <property type="component" value="Unassembled WGS sequence"/>
</dbReference>
<comment type="caution">
    <text evidence="2">The sequence shown here is derived from an EMBL/GenBank/DDBJ whole genome shotgun (WGS) entry which is preliminary data.</text>
</comment>
<keyword evidence="3" id="KW-1185">Reference proteome</keyword>
<evidence type="ECO:0000313" key="3">
    <source>
        <dbReference type="Proteomes" id="UP000652761"/>
    </source>
</evidence>
<name>A0A843TQE5_COLES</name>
<feature type="compositionally biased region" description="Basic residues" evidence="1">
    <location>
        <begin position="57"/>
        <end position="66"/>
    </location>
</feature>
<protein>
    <submittedName>
        <fullName evidence="2">Uncharacterized protein</fullName>
    </submittedName>
</protein>
<evidence type="ECO:0000256" key="1">
    <source>
        <dbReference type="SAM" id="MobiDB-lite"/>
    </source>
</evidence>
<dbReference type="AlphaFoldDB" id="A0A843TQE5"/>
<reference evidence="2" key="1">
    <citation type="submission" date="2017-07" db="EMBL/GenBank/DDBJ databases">
        <title>Taro Niue Genome Assembly and Annotation.</title>
        <authorList>
            <person name="Atibalentja N."/>
            <person name="Keating K."/>
            <person name="Fields C.J."/>
        </authorList>
    </citation>
    <scope>NUCLEOTIDE SEQUENCE</scope>
    <source>
        <strain evidence="2">Niue_2</strain>
        <tissue evidence="2">Leaf</tissue>
    </source>
</reference>